<protein>
    <submittedName>
        <fullName evidence="2">Uncharacterized protein</fullName>
    </submittedName>
</protein>
<feature type="chain" id="PRO_5047052882" evidence="1">
    <location>
        <begin position="23"/>
        <end position="38"/>
    </location>
</feature>
<name>A0ABS2PC68_9BACL</name>
<evidence type="ECO:0000313" key="3">
    <source>
        <dbReference type="Proteomes" id="UP000741863"/>
    </source>
</evidence>
<evidence type="ECO:0000313" key="2">
    <source>
        <dbReference type="EMBL" id="MBM7633018.1"/>
    </source>
</evidence>
<dbReference type="EMBL" id="JAFBEC010000005">
    <property type="protein sequence ID" value="MBM7633018.1"/>
    <property type="molecule type" value="Genomic_DNA"/>
</dbReference>
<sequence>MKKFLVLSFLTLLIFTGFENSAAAYDLITVLDKIDGLR</sequence>
<keyword evidence="3" id="KW-1185">Reference proteome</keyword>
<keyword evidence="1" id="KW-0732">Signal</keyword>
<comment type="caution">
    <text evidence="2">The sequence shown here is derived from an EMBL/GenBank/DDBJ whole genome shotgun (WGS) entry which is preliminary data.</text>
</comment>
<feature type="signal peptide" evidence="1">
    <location>
        <begin position="1"/>
        <end position="22"/>
    </location>
</feature>
<dbReference type="Proteomes" id="UP000741863">
    <property type="component" value="Unassembled WGS sequence"/>
</dbReference>
<accession>A0ABS2PC68</accession>
<proteinExistence type="predicted"/>
<reference evidence="2 3" key="1">
    <citation type="submission" date="2021-01" db="EMBL/GenBank/DDBJ databases">
        <title>Genomic Encyclopedia of Type Strains, Phase IV (KMG-IV): sequencing the most valuable type-strain genomes for metagenomic binning, comparative biology and taxonomic classification.</title>
        <authorList>
            <person name="Goeker M."/>
        </authorList>
    </citation>
    <scope>NUCLEOTIDE SEQUENCE [LARGE SCALE GENOMIC DNA]</scope>
    <source>
        <strain evidence="2 3">DSM 25540</strain>
    </source>
</reference>
<gene>
    <name evidence="2" type="ORF">JOD17_002112</name>
</gene>
<evidence type="ECO:0000256" key="1">
    <source>
        <dbReference type="SAM" id="SignalP"/>
    </source>
</evidence>
<organism evidence="2 3">
    <name type="scientific">Geomicrobium sediminis</name>
    <dbReference type="NCBI Taxonomy" id="1347788"/>
    <lineage>
        <taxon>Bacteria</taxon>
        <taxon>Bacillati</taxon>
        <taxon>Bacillota</taxon>
        <taxon>Bacilli</taxon>
        <taxon>Bacillales</taxon>
        <taxon>Geomicrobium</taxon>
    </lineage>
</organism>